<dbReference type="Pfam" id="PF01370">
    <property type="entry name" value="Epimerase"/>
    <property type="match status" value="1"/>
</dbReference>
<feature type="domain" description="NAD-dependent epimerase/dehydratase" evidence="1">
    <location>
        <begin position="5"/>
        <end position="208"/>
    </location>
</feature>
<sequence length="275" mass="30561">MKIAIIGCGYVGSVIASIWTACGHEVTATTTTPEKIPDLENLGLRVVLFKGDNPDTLAQVTADTEVILLSVAARNRSAEGYRETYLKTAKNLVMALKENQTVKQVIYTASYAVLGNKQGAWIDETTAVAPINENGEALLETEQALLSGLQEPLKLCILRLAGIYGPKRELINIFRSWAGTTRPGNGEDYTNWVHLDDIVGAIKLIQEKQLEGIYHLADDTPMIRREFYRRLFDAHGLPLINWDSSQSYTRAYNLRLSNKKLKAAGLELIHPETEF</sequence>
<dbReference type="EMBL" id="CP002198">
    <property type="protein sequence ID" value="ADN12384.1"/>
    <property type="molecule type" value="Genomic_DNA"/>
</dbReference>
<dbReference type="OrthoDB" id="9808276at2"/>
<dbReference type="InterPro" id="IPR051783">
    <property type="entry name" value="NAD(P)-dependent_oxidoreduct"/>
</dbReference>
<dbReference type="CDD" id="cd05266">
    <property type="entry name" value="SDR_a4"/>
    <property type="match status" value="1"/>
</dbReference>
<keyword evidence="3" id="KW-1185">Reference proteome</keyword>
<gene>
    <name evidence="2" type="ordered locus">Cyan7822_0338</name>
</gene>
<proteinExistence type="predicted"/>
<dbReference type="PANTHER" id="PTHR48079:SF6">
    <property type="entry name" value="NAD(P)-BINDING DOMAIN-CONTAINING PROTEIN-RELATED"/>
    <property type="match status" value="1"/>
</dbReference>
<reference evidence="3" key="1">
    <citation type="journal article" date="2011" name="MBio">
        <title>Novel metabolic attributes of the genus Cyanothece, comprising a group of unicellular nitrogen-fixing Cyanobacteria.</title>
        <authorList>
            <person name="Bandyopadhyay A."/>
            <person name="Elvitigala T."/>
            <person name="Welsh E."/>
            <person name="Stockel J."/>
            <person name="Liberton M."/>
            <person name="Min H."/>
            <person name="Sherman L.A."/>
            <person name="Pakrasi H.B."/>
        </authorList>
    </citation>
    <scope>NUCLEOTIDE SEQUENCE [LARGE SCALE GENOMIC DNA]</scope>
    <source>
        <strain evidence="3">PCC 7822</strain>
    </source>
</reference>
<dbReference type="PANTHER" id="PTHR48079">
    <property type="entry name" value="PROTEIN YEEZ"/>
    <property type="match status" value="1"/>
</dbReference>
<evidence type="ECO:0000313" key="2">
    <source>
        <dbReference type="EMBL" id="ADN12384.1"/>
    </source>
</evidence>
<dbReference type="Proteomes" id="UP000008206">
    <property type="component" value="Chromosome"/>
</dbReference>
<dbReference type="InterPro" id="IPR036291">
    <property type="entry name" value="NAD(P)-bd_dom_sf"/>
</dbReference>
<evidence type="ECO:0000259" key="1">
    <source>
        <dbReference type="Pfam" id="PF01370"/>
    </source>
</evidence>
<dbReference type="eggNOG" id="COG0451">
    <property type="taxonomic scope" value="Bacteria"/>
</dbReference>
<dbReference type="GO" id="GO:0005737">
    <property type="term" value="C:cytoplasm"/>
    <property type="evidence" value="ECO:0007669"/>
    <property type="project" value="TreeGrafter"/>
</dbReference>
<accession>E0U648</accession>
<dbReference type="KEGG" id="cyj:Cyan7822_0338"/>
<dbReference type="AlphaFoldDB" id="E0U648"/>
<protein>
    <submittedName>
        <fullName evidence="2">NADP oxidoreductase coenzyme F420-dependent</fullName>
    </submittedName>
</protein>
<dbReference type="Gene3D" id="3.40.50.720">
    <property type="entry name" value="NAD(P)-binding Rossmann-like Domain"/>
    <property type="match status" value="1"/>
</dbReference>
<name>E0U648_GLOV7</name>
<dbReference type="InterPro" id="IPR001509">
    <property type="entry name" value="Epimerase_deHydtase"/>
</dbReference>
<dbReference type="PROSITE" id="PS51257">
    <property type="entry name" value="PROKAR_LIPOPROTEIN"/>
    <property type="match status" value="1"/>
</dbReference>
<evidence type="ECO:0000313" key="3">
    <source>
        <dbReference type="Proteomes" id="UP000008206"/>
    </source>
</evidence>
<dbReference type="STRING" id="497965.Cyan7822_0338"/>
<dbReference type="GO" id="GO:0004029">
    <property type="term" value="F:aldehyde dehydrogenase (NAD+) activity"/>
    <property type="evidence" value="ECO:0007669"/>
    <property type="project" value="TreeGrafter"/>
</dbReference>
<dbReference type="SUPFAM" id="SSF51735">
    <property type="entry name" value="NAD(P)-binding Rossmann-fold domains"/>
    <property type="match status" value="1"/>
</dbReference>
<organism evidence="2 3">
    <name type="scientific">Gloeothece verrucosa (strain PCC 7822)</name>
    <name type="common">Cyanothece sp. (strain PCC 7822)</name>
    <dbReference type="NCBI Taxonomy" id="497965"/>
    <lineage>
        <taxon>Bacteria</taxon>
        <taxon>Bacillati</taxon>
        <taxon>Cyanobacteriota</taxon>
        <taxon>Cyanophyceae</taxon>
        <taxon>Oscillatoriophycideae</taxon>
        <taxon>Chroococcales</taxon>
        <taxon>Aphanothecaceae</taxon>
        <taxon>Gloeothece</taxon>
        <taxon>Gloeothece verrucosa</taxon>
    </lineage>
</organism>
<dbReference type="HOGENOM" id="CLU_007383_11_0_3"/>
<dbReference type="RefSeq" id="WP_013320494.1">
    <property type="nucleotide sequence ID" value="NC_014501.1"/>
</dbReference>